<gene>
    <name evidence="3" type="ORF">FHS09_003970</name>
</gene>
<accession>A0A7W4ZAS2</accession>
<evidence type="ECO:0000313" key="4">
    <source>
        <dbReference type="Proteomes" id="UP000535937"/>
    </source>
</evidence>
<feature type="compositionally biased region" description="Polar residues" evidence="1">
    <location>
        <begin position="153"/>
        <end position="167"/>
    </location>
</feature>
<feature type="compositionally biased region" description="Polar residues" evidence="1">
    <location>
        <begin position="675"/>
        <end position="687"/>
    </location>
</feature>
<dbReference type="InterPro" id="IPR025295">
    <property type="entry name" value="eCIS_core_dom"/>
</dbReference>
<dbReference type="EMBL" id="JACHWZ010000024">
    <property type="protein sequence ID" value="MBB3063118.1"/>
    <property type="molecule type" value="Genomic_DNA"/>
</dbReference>
<organism evidence="3 4">
    <name type="scientific">Microbulbifer rhizosphaerae</name>
    <dbReference type="NCBI Taxonomy" id="1562603"/>
    <lineage>
        <taxon>Bacteria</taxon>
        <taxon>Pseudomonadati</taxon>
        <taxon>Pseudomonadota</taxon>
        <taxon>Gammaproteobacteria</taxon>
        <taxon>Cellvibrionales</taxon>
        <taxon>Microbulbiferaceae</taxon>
        <taxon>Microbulbifer</taxon>
    </lineage>
</organism>
<feature type="compositionally biased region" description="Polar residues" evidence="1">
    <location>
        <begin position="1"/>
        <end position="17"/>
    </location>
</feature>
<evidence type="ECO:0000259" key="2">
    <source>
        <dbReference type="Pfam" id="PF13699"/>
    </source>
</evidence>
<dbReference type="Proteomes" id="UP000535937">
    <property type="component" value="Unassembled WGS sequence"/>
</dbReference>
<feature type="compositionally biased region" description="Low complexity" evidence="1">
    <location>
        <begin position="724"/>
        <end position="748"/>
    </location>
</feature>
<reference evidence="3 4" key="1">
    <citation type="submission" date="2020-08" db="EMBL/GenBank/DDBJ databases">
        <title>Genomic Encyclopedia of Type Strains, Phase III (KMG-III): the genomes of soil and plant-associated and newly described type strains.</title>
        <authorList>
            <person name="Whitman W."/>
        </authorList>
    </citation>
    <scope>NUCLEOTIDE SEQUENCE [LARGE SCALE GENOMIC DNA]</scope>
    <source>
        <strain evidence="3 4">CECT 8799</strain>
    </source>
</reference>
<dbReference type="RefSeq" id="WP_183463010.1">
    <property type="nucleotide sequence ID" value="NZ_JACHWZ010000024.1"/>
</dbReference>
<proteinExistence type="predicted"/>
<name>A0A7W4ZAS2_9GAMM</name>
<feature type="compositionally biased region" description="Pro residues" evidence="1">
    <location>
        <begin position="688"/>
        <end position="723"/>
    </location>
</feature>
<keyword evidence="4" id="KW-1185">Reference proteome</keyword>
<sequence>MNHLQTKNDSTVGSGNKSAMHGNRASRTESGANLVNPLWQGLSTGMIQPNPVEGLVQRMCTSCENEPKNQLPETVVQPKLTVGAADDEYEREADSVADTVMRMQAASFPQEEEEKPVQTKLLSTSPVQRLCAECEQDDEIAVQRKFESGGGANQPSTSVQQAVSSPGSGAPLPEAVRGQVEPVLGADLSDVRVHSSNGSRQAAKDINAMAFTHKNNIHLGEGQSSSNVGLMAHELTHVVQQGAVPSAPAIQRRIVMRTITPEERNFPLLGTVQVGTRENLRAVTNEEVEEYINDIGTVHHDYDDIINGTGEEFDFVSSKSYRRELIASIIRSLHRVRTDLYFDSYQEAVQEVRKRALISLFMRASQGRTYSSRPTGYPRSCGDDPGPRVSQAAEAYWIVHPSTSADHYWFELSNDGKSQAYEALRTLIFNHQNSACLRTLMHCDYMVSAQQFFVMANAMGRTDFNRAVFEGDINLEIRWNSYENIVADSSTSSGQYQSLQMVELNSEDELIIGDHVIFFNHDAFDDMNQVYANVHGNFSNWRLENAIISDMSSTGDFRFQGHGYFRPKFRAAFVNAMVGKMNDLVDAARSAISSGDTNSLGFSYNDGSRFEVVRSDGQNWNIHYHEGLGEDANLPVLSMPLRRFSAADYPNPFAAPGETKIRVRRPIESRRESIDTPQSSAPGTTSPLPMPGRIPVPSPPSPVPTPEAPVPIPAPNPAAPGPLPGSVTGSQPSGSQQQQIDSQQTVPSTRAVSPCPFICPKRHFLGERTPHYGRGDDFNYYDFPSLSTWEWVKVAPFRLMPDSLLEFGMNNVLGLLAGSDGRAMVSHFRGGTGATWTHGVGSNLNRDATHCTSVNNAVRNVQTQLAAQMRTMRALQKIDCRAFSLSPVPSFHFGFGDSAALKAIIGGTQGLEVYLDAMRIKDPSTCSYELDLQLVVLDDFGVDTSDLYWPALIKFWILQHERRGNRPFINKLLINRTIVV</sequence>
<feature type="region of interest" description="Disordered" evidence="1">
    <location>
        <begin position="147"/>
        <end position="174"/>
    </location>
</feature>
<evidence type="ECO:0000313" key="3">
    <source>
        <dbReference type="EMBL" id="MBB3063118.1"/>
    </source>
</evidence>
<dbReference type="Pfam" id="PF13699">
    <property type="entry name" value="eCIS_core"/>
    <property type="match status" value="1"/>
</dbReference>
<evidence type="ECO:0000256" key="1">
    <source>
        <dbReference type="SAM" id="MobiDB-lite"/>
    </source>
</evidence>
<feature type="domain" description="eCIS core" evidence="2">
    <location>
        <begin position="171"/>
        <end position="242"/>
    </location>
</feature>
<comment type="caution">
    <text evidence="3">The sequence shown here is derived from an EMBL/GenBank/DDBJ whole genome shotgun (WGS) entry which is preliminary data.</text>
</comment>
<protein>
    <recommendedName>
        <fullName evidence="2">eCIS core domain-containing protein</fullName>
    </recommendedName>
</protein>
<feature type="region of interest" description="Disordered" evidence="1">
    <location>
        <begin position="648"/>
        <end position="750"/>
    </location>
</feature>
<dbReference type="AlphaFoldDB" id="A0A7W4ZAS2"/>
<feature type="compositionally biased region" description="Basic and acidic residues" evidence="1">
    <location>
        <begin position="659"/>
        <end position="674"/>
    </location>
</feature>
<feature type="region of interest" description="Disordered" evidence="1">
    <location>
        <begin position="1"/>
        <end position="31"/>
    </location>
</feature>